<dbReference type="PANTHER" id="PTHR42721:SF3">
    <property type="entry name" value="BETA-D-XYLOSIDASE 5-RELATED"/>
    <property type="match status" value="1"/>
</dbReference>
<dbReference type="Proteomes" id="UP000001514">
    <property type="component" value="Unassembled WGS sequence"/>
</dbReference>
<dbReference type="eggNOG" id="ENOG502QQ55">
    <property type="taxonomic scope" value="Eukaryota"/>
</dbReference>
<evidence type="ECO:0000313" key="7">
    <source>
        <dbReference type="EMBL" id="EFJ11534.1"/>
    </source>
</evidence>
<dbReference type="Pfam" id="PF00933">
    <property type="entry name" value="Glyco_hydro_3"/>
    <property type="match status" value="1"/>
</dbReference>
<dbReference type="InterPro" id="IPR036962">
    <property type="entry name" value="Glyco_hydro_3_N_sf"/>
</dbReference>
<dbReference type="InterPro" id="IPR036881">
    <property type="entry name" value="Glyco_hydro_3_C_sf"/>
</dbReference>
<evidence type="ECO:0000256" key="5">
    <source>
        <dbReference type="SAM" id="SignalP"/>
    </source>
</evidence>
<dbReference type="InParanoid" id="D8SVP2"/>
<dbReference type="Pfam" id="PF01915">
    <property type="entry name" value="Glyco_hydro_3_C"/>
    <property type="match status" value="1"/>
</dbReference>
<dbReference type="PANTHER" id="PTHR42721">
    <property type="entry name" value="SUGAR HYDROLASE-RELATED"/>
    <property type="match status" value="1"/>
</dbReference>
<dbReference type="SUPFAM" id="SSF51445">
    <property type="entry name" value="(Trans)glycosidases"/>
    <property type="match status" value="1"/>
</dbReference>
<dbReference type="InterPro" id="IPR001764">
    <property type="entry name" value="Glyco_hydro_3_N"/>
</dbReference>
<dbReference type="InterPro" id="IPR044993">
    <property type="entry name" value="BXL"/>
</dbReference>
<keyword evidence="3" id="KW-0378">Hydrolase</keyword>
<dbReference type="FunCoup" id="D8SVP2">
    <property type="interactions" value="144"/>
</dbReference>
<organism evidence="8">
    <name type="scientific">Selaginella moellendorffii</name>
    <name type="common">Spikemoss</name>
    <dbReference type="NCBI Taxonomy" id="88036"/>
    <lineage>
        <taxon>Eukaryota</taxon>
        <taxon>Viridiplantae</taxon>
        <taxon>Streptophyta</taxon>
        <taxon>Embryophyta</taxon>
        <taxon>Tracheophyta</taxon>
        <taxon>Lycopodiopsida</taxon>
        <taxon>Selaginellales</taxon>
        <taxon>Selaginellaceae</taxon>
        <taxon>Selaginella</taxon>
    </lineage>
</organism>
<name>D8SVP2_SELML</name>
<comment type="similarity">
    <text evidence="1">Belongs to the glycosyl hydrolase 3 family.</text>
</comment>
<evidence type="ECO:0000259" key="6">
    <source>
        <dbReference type="SMART" id="SM01217"/>
    </source>
</evidence>
<evidence type="ECO:0000256" key="1">
    <source>
        <dbReference type="ARBA" id="ARBA00005336"/>
    </source>
</evidence>
<dbReference type="Gene3D" id="2.60.40.10">
    <property type="entry name" value="Immunoglobulins"/>
    <property type="match status" value="1"/>
</dbReference>
<dbReference type="FunFam" id="3.40.50.1700:FF:000001">
    <property type="entry name" value="probable beta-D-xylosidase 2"/>
    <property type="match status" value="1"/>
</dbReference>
<keyword evidence="2 5" id="KW-0732">Signal</keyword>
<dbReference type="InterPro" id="IPR013783">
    <property type="entry name" value="Ig-like_fold"/>
</dbReference>
<dbReference type="Pfam" id="PF14310">
    <property type="entry name" value="Fn3-like"/>
    <property type="match status" value="1"/>
</dbReference>
<accession>D8SVP2</accession>
<dbReference type="GO" id="GO:0045493">
    <property type="term" value="P:xylan catabolic process"/>
    <property type="evidence" value="ECO:0000318"/>
    <property type="project" value="GO_Central"/>
</dbReference>
<feature type="domain" description="Fibronectin type III-like" evidence="6">
    <location>
        <begin position="699"/>
        <end position="770"/>
    </location>
</feature>
<dbReference type="InterPro" id="IPR026891">
    <property type="entry name" value="Fn3-like"/>
</dbReference>
<dbReference type="OMA" id="TWNFVED"/>
<evidence type="ECO:0000256" key="3">
    <source>
        <dbReference type="ARBA" id="ARBA00022801"/>
    </source>
</evidence>
<dbReference type="SUPFAM" id="SSF52279">
    <property type="entry name" value="Beta-D-glucan exohydrolase, C-terminal domain"/>
    <property type="match status" value="1"/>
</dbReference>
<evidence type="ECO:0000256" key="4">
    <source>
        <dbReference type="ARBA" id="ARBA00023295"/>
    </source>
</evidence>
<dbReference type="Gene3D" id="3.20.20.300">
    <property type="entry name" value="Glycoside hydrolase, family 3, N-terminal domain"/>
    <property type="match status" value="1"/>
</dbReference>
<dbReference type="InterPro" id="IPR002772">
    <property type="entry name" value="Glyco_hydro_3_C"/>
</dbReference>
<feature type="signal peptide" evidence="5">
    <location>
        <begin position="1"/>
        <end position="27"/>
    </location>
</feature>
<dbReference type="EMBL" id="GL377646">
    <property type="protein sequence ID" value="EFJ11534.1"/>
    <property type="molecule type" value="Genomic_DNA"/>
</dbReference>
<dbReference type="GO" id="GO:0046556">
    <property type="term" value="F:alpha-L-arabinofuranosidase activity"/>
    <property type="evidence" value="ECO:0000318"/>
    <property type="project" value="GO_Central"/>
</dbReference>
<dbReference type="Gene3D" id="3.40.50.1700">
    <property type="entry name" value="Glycoside hydrolase family 3 C-terminal domain"/>
    <property type="match status" value="1"/>
</dbReference>
<dbReference type="SMART" id="SM01217">
    <property type="entry name" value="Fn3_like"/>
    <property type="match status" value="1"/>
</dbReference>
<evidence type="ECO:0000313" key="8">
    <source>
        <dbReference type="Proteomes" id="UP000001514"/>
    </source>
</evidence>
<reference evidence="7 8" key="1">
    <citation type="journal article" date="2011" name="Science">
        <title>The Selaginella genome identifies genetic changes associated with the evolution of vascular plants.</title>
        <authorList>
            <person name="Banks J.A."/>
            <person name="Nishiyama T."/>
            <person name="Hasebe M."/>
            <person name="Bowman J.L."/>
            <person name="Gribskov M."/>
            <person name="dePamphilis C."/>
            <person name="Albert V.A."/>
            <person name="Aono N."/>
            <person name="Aoyama T."/>
            <person name="Ambrose B.A."/>
            <person name="Ashton N.W."/>
            <person name="Axtell M.J."/>
            <person name="Barker E."/>
            <person name="Barker M.S."/>
            <person name="Bennetzen J.L."/>
            <person name="Bonawitz N.D."/>
            <person name="Chapple C."/>
            <person name="Cheng C."/>
            <person name="Correa L.G."/>
            <person name="Dacre M."/>
            <person name="DeBarry J."/>
            <person name="Dreyer I."/>
            <person name="Elias M."/>
            <person name="Engstrom E.M."/>
            <person name="Estelle M."/>
            <person name="Feng L."/>
            <person name="Finet C."/>
            <person name="Floyd S.K."/>
            <person name="Frommer W.B."/>
            <person name="Fujita T."/>
            <person name="Gramzow L."/>
            <person name="Gutensohn M."/>
            <person name="Harholt J."/>
            <person name="Hattori M."/>
            <person name="Heyl A."/>
            <person name="Hirai T."/>
            <person name="Hiwatashi Y."/>
            <person name="Ishikawa M."/>
            <person name="Iwata M."/>
            <person name="Karol K.G."/>
            <person name="Koehler B."/>
            <person name="Kolukisaoglu U."/>
            <person name="Kubo M."/>
            <person name="Kurata T."/>
            <person name="Lalonde S."/>
            <person name="Li K."/>
            <person name="Li Y."/>
            <person name="Litt A."/>
            <person name="Lyons E."/>
            <person name="Manning G."/>
            <person name="Maruyama T."/>
            <person name="Michael T.P."/>
            <person name="Mikami K."/>
            <person name="Miyazaki S."/>
            <person name="Morinaga S."/>
            <person name="Murata T."/>
            <person name="Mueller-Roeber B."/>
            <person name="Nelson D.R."/>
            <person name="Obara M."/>
            <person name="Oguri Y."/>
            <person name="Olmstead R.G."/>
            <person name="Onodera N."/>
            <person name="Petersen B.L."/>
            <person name="Pils B."/>
            <person name="Prigge M."/>
            <person name="Rensing S.A."/>
            <person name="Riano-Pachon D.M."/>
            <person name="Roberts A.W."/>
            <person name="Sato Y."/>
            <person name="Scheller H.V."/>
            <person name="Schulz B."/>
            <person name="Schulz C."/>
            <person name="Shakirov E.V."/>
            <person name="Shibagaki N."/>
            <person name="Shinohara N."/>
            <person name="Shippen D.E."/>
            <person name="Soerensen I."/>
            <person name="Sotooka R."/>
            <person name="Sugimoto N."/>
            <person name="Sugita M."/>
            <person name="Sumikawa N."/>
            <person name="Tanurdzic M."/>
            <person name="Theissen G."/>
            <person name="Ulvskov P."/>
            <person name="Wakazuki S."/>
            <person name="Weng J.K."/>
            <person name="Willats W.W."/>
            <person name="Wipf D."/>
            <person name="Wolf P.G."/>
            <person name="Yang L."/>
            <person name="Zimmer A.D."/>
            <person name="Zhu Q."/>
            <person name="Mitros T."/>
            <person name="Hellsten U."/>
            <person name="Loque D."/>
            <person name="Otillar R."/>
            <person name="Salamov A."/>
            <person name="Schmutz J."/>
            <person name="Shapiro H."/>
            <person name="Lindquist E."/>
            <person name="Lucas S."/>
            <person name="Rokhsar D."/>
            <person name="Grigoriev I.V."/>
        </authorList>
    </citation>
    <scope>NUCLEOTIDE SEQUENCE [LARGE SCALE GENOMIC DNA]</scope>
</reference>
<proteinExistence type="inferred from homology"/>
<feature type="chain" id="PRO_5003123073" description="Fibronectin type III-like domain-containing protein" evidence="5">
    <location>
        <begin position="28"/>
        <end position="779"/>
    </location>
</feature>
<dbReference type="InterPro" id="IPR017853">
    <property type="entry name" value="GH"/>
</dbReference>
<sequence length="779" mass="84270">MAKASFCSHWILLLLLEVALLTHQVVAGQAPYACDQRNATLLQFGFCNTRLPTSTRVEDLISRMTLQEKIIQLVNNAAGIPRLGLPRYEWWQEALHGVAVSPGVKFGGKFPGATSFPMPILTAASFDAVSTEARAMHNYQRAGLTYWSPNVNIYRDPRWGRGQETPGEDPLLSSKYATFYVRGLQDTNLGGDKLKVSACCKHMTAYDVDNWKGTTRFKFNAIVTQQDLSDTYNPPFQSCVEDAKVSSVMCSYNRVNGVPTCADYNLLSATVRSSWNLNGSILLTCEVLLLYLPCSYIVSDCDSLQTFFDNTNYAKTAEDVVADALLAGLNLDCGPFLAIHTQSAITNGKITEANVNQALRYLYNVQMRLGLYDGNPRSQPYGNLGPQSVCTGENQQLALDAAKEGIVLLKNNGNVLPFSKSNIRTVAAIGPHAKATRAMIGNYQGIPCKYTTPHDGLSAYARVVYSAGCSDVACYSDSLIGSAVSTASQADAVVLFVGLDLNQEAEGKDRTSLLLPGKQQELVTEVTKAAKGPAVLVIFSGGSVDVSFAKYNNKVQGILWAGYPGEAGGAAIAQVLFGDHNPGGRLPVTWYPESFTGITMLDMNMRPDASRGYPGRTYRFYTGQSVYNFGYGKTYSKLSHKFKEAPLSLGFPEAAAVKRSCDGNLTCFHLNAHDEITCSTLTSKVRILVHNKGDRPSNRAVLLYSSPPNAGRDGAPIRQLAGFGKVSVAPGAVENVEIEIDPCKHLSHAGANGVRILHGGIHTLAVGNARHPLPILLQS</sequence>
<keyword evidence="8" id="KW-1185">Reference proteome</keyword>
<dbReference type="HOGENOM" id="CLU_004542_5_3_1"/>
<dbReference type="GO" id="GO:0031222">
    <property type="term" value="P:arabinan catabolic process"/>
    <property type="evidence" value="ECO:0000318"/>
    <property type="project" value="GO_Central"/>
</dbReference>
<gene>
    <name evidence="7" type="ORF">SELMODRAFT_426207</name>
</gene>
<protein>
    <recommendedName>
        <fullName evidence="6">Fibronectin type III-like domain-containing protein</fullName>
    </recommendedName>
</protein>
<dbReference type="AlphaFoldDB" id="D8SVP2"/>
<evidence type="ECO:0000256" key="2">
    <source>
        <dbReference type="ARBA" id="ARBA00022729"/>
    </source>
</evidence>
<dbReference type="GO" id="GO:0009044">
    <property type="term" value="F:xylan 1,4-beta-xylosidase activity"/>
    <property type="evidence" value="ECO:0000318"/>
    <property type="project" value="GO_Central"/>
</dbReference>
<dbReference type="KEGG" id="smo:SELMODRAFT_426207"/>
<keyword evidence="4" id="KW-0326">Glycosidase</keyword>
<dbReference type="STRING" id="88036.D8SVP2"/>
<dbReference type="Gramene" id="EFJ11534">
    <property type="protein sequence ID" value="EFJ11534"/>
    <property type="gene ID" value="SELMODRAFT_426207"/>
</dbReference>